<sequence length="73" mass="8159">MTGKHEQSPEHRKAHDLAEEAIETAAQGDTRKAKSLADEAKSIDPKIDQEMARELQDDRRQAENYKGKAGETP</sequence>
<name>A0A4D8RAN5_AZOBR</name>
<dbReference type="EMBL" id="CP032345">
    <property type="protein sequence ID" value="QCO14322.1"/>
    <property type="molecule type" value="Genomic_DNA"/>
</dbReference>
<evidence type="ECO:0000256" key="1">
    <source>
        <dbReference type="SAM" id="MobiDB-lite"/>
    </source>
</evidence>
<protein>
    <submittedName>
        <fullName evidence="2">Uncharacterized protein</fullName>
    </submittedName>
</protein>
<proteinExistence type="predicted"/>
<dbReference type="RefSeq" id="WP_137138934.1">
    <property type="nucleotide sequence ID" value="NZ_CP032345.1"/>
</dbReference>
<gene>
    <name evidence="2" type="ORF">D3869_03255</name>
</gene>
<feature type="region of interest" description="Disordered" evidence="1">
    <location>
        <begin position="1"/>
        <end position="73"/>
    </location>
</feature>
<feature type="compositionally biased region" description="Basic and acidic residues" evidence="1">
    <location>
        <begin position="29"/>
        <end position="73"/>
    </location>
</feature>
<evidence type="ECO:0000313" key="3">
    <source>
        <dbReference type="Proteomes" id="UP000298693"/>
    </source>
</evidence>
<dbReference type="Proteomes" id="UP000298693">
    <property type="component" value="Chromosome"/>
</dbReference>
<evidence type="ECO:0000313" key="2">
    <source>
        <dbReference type="EMBL" id="QCO14322.1"/>
    </source>
</evidence>
<feature type="compositionally biased region" description="Basic and acidic residues" evidence="1">
    <location>
        <begin position="1"/>
        <end position="18"/>
    </location>
</feature>
<accession>A0A4D8RAN5</accession>
<reference evidence="2 3" key="1">
    <citation type="submission" date="2018-09" db="EMBL/GenBank/DDBJ databases">
        <title>Whole genome based analysis of evolution and adaptive divergence in Indian and Brazilian strains of Azospirillum brasilense.</title>
        <authorList>
            <person name="Singh C."/>
            <person name="Tripathi A.K."/>
        </authorList>
    </citation>
    <scope>NUCLEOTIDE SEQUENCE [LARGE SCALE GENOMIC DNA]</scope>
    <source>
        <strain evidence="2 3">MTCC4039</strain>
    </source>
</reference>
<organism evidence="2 3">
    <name type="scientific">Azospirillum brasilense</name>
    <dbReference type="NCBI Taxonomy" id="192"/>
    <lineage>
        <taxon>Bacteria</taxon>
        <taxon>Pseudomonadati</taxon>
        <taxon>Pseudomonadota</taxon>
        <taxon>Alphaproteobacteria</taxon>
        <taxon>Rhodospirillales</taxon>
        <taxon>Azospirillaceae</taxon>
        <taxon>Azospirillum</taxon>
    </lineage>
</organism>
<dbReference type="AlphaFoldDB" id="A0A4D8RAN5"/>